<dbReference type="Gene3D" id="3.20.20.60">
    <property type="entry name" value="Phosphoenolpyruvate-binding domains"/>
    <property type="match status" value="1"/>
</dbReference>
<proteinExistence type="inferred from homology"/>
<comment type="similarity">
    <text evidence="3 12">Belongs to the PEP-utilizing enzyme family.</text>
</comment>
<dbReference type="InterPro" id="IPR008279">
    <property type="entry name" value="PEP-util_enz_mobile_dom"/>
</dbReference>
<dbReference type="PROSITE" id="PS00742">
    <property type="entry name" value="PEP_ENZYMES_2"/>
    <property type="match status" value="1"/>
</dbReference>
<feature type="domain" description="Pyruvate phosphate dikinase AMP/ATP-binding" evidence="17">
    <location>
        <begin position="302"/>
        <end position="351"/>
    </location>
</feature>
<dbReference type="InterPro" id="IPR023151">
    <property type="entry name" value="PEP_util_CS"/>
</dbReference>
<feature type="binding site" evidence="14">
    <location>
        <position position="612"/>
    </location>
    <ligand>
        <name>substrate</name>
    </ligand>
</feature>
<evidence type="ECO:0000256" key="3">
    <source>
        <dbReference type="ARBA" id="ARBA00007837"/>
    </source>
</evidence>
<dbReference type="InterPro" id="IPR036637">
    <property type="entry name" value="Phosphohistidine_dom_sf"/>
</dbReference>
<comment type="function">
    <text evidence="2">Catalyzes the reversible phosphorylation of pyruvate and phosphate.</text>
</comment>
<accession>A0A7C5PE30</accession>
<dbReference type="InterPro" id="IPR040442">
    <property type="entry name" value="Pyrv_kinase-like_dom_sf"/>
</dbReference>
<dbReference type="GO" id="GO:0050242">
    <property type="term" value="F:pyruvate, phosphate dikinase activity"/>
    <property type="evidence" value="ECO:0007669"/>
    <property type="project" value="UniProtKB-UniRule"/>
</dbReference>
<feature type="binding site" evidence="15">
    <location>
        <position position="746"/>
    </location>
    <ligand>
        <name>Mg(2+)</name>
        <dbReference type="ChEBI" id="CHEBI:18420"/>
    </ligand>
</feature>
<feature type="binding site" evidence="14">
    <location>
        <position position="769"/>
    </location>
    <ligand>
        <name>substrate</name>
    </ligand>
</feature>
<evidence type="ECO:0000259" key="18">
    <source>
        <dbReference type="Pfam" id="PF02896"/>
    </source>
</evidence>
<feature type="binding site" evidence="14">
    <location>
        <position position="768"/>
    </location>
    <ligand>
        <name>substrate</name>
    </ligand>
</feature>
<dbReference type="PIRSF" id="PIRSF000853">
    <property type="entry name" value="PPDK"/>
    <property type="match status" value="1"/>
</dbReference>
<evidence type="ECO:0000256" key="7">
    <source>
        <dbReference type="ARBA" id="ARBA00022723"/>
    </source>
</evidence>
<evidence type="ECO:0000256" key="8">
    <source>
        <dbReference type="ARBA" id="ARBA00022741"/>
    </source>
</evidence>
<feature type="domain" description="PEP-utilising enzyme C-terminal" evidence="18">
    <location>
        <begin position="513"/>
        <end position="871"/>
    </location>
</feature>
<evidence type="ECO:0000256" key="15">
    <source>
        <dbReference type="PIRSR" id="PIRSR000853-3"/>
    </source>
</evidence>
<dbReference type="PANTHER" id="PTHR22931">
    <property type="entry name" value="PHOSPHOENOLPYRUVATE DIKINASE-RELATED"/>
    <property type="match status" value="1"/>
</dbReference>
<dbReference type="NCBIfam" id="TIGR01828">
    <property type="entry name" value="pyru_phos_dikin"/>
    <property type="match status" value="1"/>
</dbReference>
<dbReference type="Pfam" id="PF00391">
    <property type="entry name" value="PEP-utilizers"/>
    <property type="match status" value="1"/>
</dbReference>
<dbReference type="InterPro" id="IPR002192">
    <property type="entry name" value="PPDK_AMP/ATP-bd"/>
</dbReference>
<evidence type="ECO:0000256" key="1">
    <source>
        <dbReference type="ARBA" id="ARBA00001946"/>
    </source>
</evidence>
<dbReference type="SUPFAM" id="SSF51621">
    <property type="entry name" value="Phosphoenolpyruvate/pyruvate domain"/>
    <property type="match status" value="1"/>
</dbReference>
<dbReference type="PANTHER" id="PTHR22931:SF9">
    <property type="entry name" value="PYRUVATE, PHOSPHATE DIKINASE 1, CHLOROPLASTIC"/>
    <property type="match status" value="1"/>
</dbReference>
<keyword evidence="6 19" id="KW-0808">Transferase</keyword>
<dbReference type="Pfam" id="PF01326">
    <property type="entry name" value="PPDK_N"/>
    <property type="match status" value="3"/>
</dbReference>
<dbReference type="GO" id="GO:0005524">
    <property type="term" value="F:ATP binding"/>
    <property type="evidence" value="ECO:0007669"/>
    <property type="project" value="UniProtKB-UniRule"/>
</dbReference>
<dbReference type="SUPFAM" id="SSF56059">
    <property type="entry name" value="Glutathione synthetase ATP-binding domain-like"/>
    <property type="match status" value="1"/>
</dbReference>
<evidence type="ECO:0000256" key="12">
    <source>
        <dbReference type="PIRNR" id="PIRNR000853"/>
    </source>
</evidence>
<evidence type="ECO:0000256" key="4">
    <source>
        <dbReference type="ARBA" id="ARBA00011994"/>
    </source>
</evidence>
<dbReference type="InterPro" id="IPR010121">
    <property type="entry name" value="Pyruvate_phosphate_dikinase"/>
</dbReference>
<keyword evidence="10" id="KW-0067">ATP-binding</keyword>
<evidence type="ECO:0000256" key="11">
    <source>
        <dbReference type="ARBA" id="ARBA00022842"/>
    </source>
</evidence>
<evidence type="ECO:0000256" key="10">
    <source>
        <dbReference type="ARBA" id="ARBA00022840"/>
    </source>
</evidence>
<comment type="caution">
    <text evidence="19">The sequence shown here is derived from an EMBL/GenBank/DDBJ whole genome shotgun (WGS) entry which is preliminary data.</text>
</comment>
<feature type="active site" description="Tele-phosphohistidine intermediate" evidence="13">
    <location>
        <position position="450"/>
    </location>
</feature>
<feature type="binding site" evidence="14">
    <location>
        <position position="746"/>
    </location>
    <ligand>
        <name>substrate</name>
    </ligand>
</feature>
<dbReference type="AlphaFoldDB" id="A0A7C5PE30"/>
<comment type="catalytic activity">
    <reaction evidence="12">
        <text>pyruvate + phosphate + ATP = phosphoenolpyruvate + AMP + diphosphate + H(+)</text>
        <dbReference type="Rhea" id="RHEA:10756"/>
        <dbReference type="ChEBI" id="CHEBI:15361"/>
        <dbReference type="ChEBI" id="CHEBI:15378"/>
        <dbReference type="ChEBI" id="CHEBI:30616"/>
        <dbReference type="ChEBI" id="CHEBI:33019"/>
        <dbReference type="ChEBI" id="CHEBI:43474"/>
        <dbReference type="ChEBI" id="CHEBI:58702"/>
        <dbReference type="ChEBI" id="CHEBI:456215"/>
        <dbReference type="EC" id="2.7.9.1"/>
    </reaction>
</comment>
<dbReference type="NCBIfam" id="NF004531">
    <property type="entry name" value="PRK05878.1"/>
    <property type="match status" value="1"/>
</dbReference>
<keyword evidence="19" id="KW-0670">Pyruvate</keyword>
<dbReference type="InterPro" id="IPR000121">
    <property type="entry name" value="PEP_util_C"/>
</dbReference>
<organism evidence="19">
    <name type="scientific">Thermodesulfobium narugense</name>
    <dbReference type="NCBI Taxonomy" id="184064"/>
    <lineage>
        <taxon>Bacteria</taxon>
        <taxon>Pseudomonadati</taxon>
        <taxon>Thermodesulfobiota</taxon>
        <taxon>Thermodesulfobiia</taxon>
        <taxon>Thermodesulfobiales</taxon>
        <taxon>Thermodesulfobiaceae</taxon>
        <taxon>Thermodesulfobium</taxon>
    </lineage>
</organism>
<evidence type="ECO:0000256" key="5">
    <source>
        <dbReference type="ARBA" id="ARBA00020138"/>
    </source>
</evidence>
<evidence type="ECO:0000259" key="16">
    <source>
        <dbReference type="Pfam" id="PF00391"/>
    </source>
</evidence>
<dbReference type="InterPro" id="IPR013815">
    <property type="entry name" value="ATP_grasp_subdomain_1"/>
</dbReference>
<feature type="domain" description="PEP-utilising enzyme mobile" evidence="16">
    <location>
        <begin position="416"/>
        <end position="498"/>
    </location>
</feature>
<feature type="binding site" evidence="15">
    <location>
        <position position="770"/>
    </location>
    <ligand>
        <name>Mg(2+)</name>
        <dbReference type="ChEBI" id="CHEBI:18420"/>
    </ligand>
</feature>
<feature type="active site" description="Proton donor" evidence="13">
    <location>
        <position position="833"/>
    </location>
</feature>
<evidence type="ECO:0000256" key="13">
    <source>
        <dbReference type="PIRSR" id="PIRSR000853-1"/>
    </source>
</evidence>
<dbReference type="EMBL" id="DRUY01000117">
    <property type="protein sequence ID" value="HHI65570.1"/>
    <property type="molecule type" value="Genomic_DNA"/>
</dbReference>
<feature type="binding site" evidence="14">
    <location>
        <position position="767"/>
    </location>
    <ligand>
        <name>substrate</name>
    </ligand>
</feature>
<dbReference type="Gene3D" id="3.50.30.10">
    <property type="entry name" value="Phosphohistidine domain"/>
    <property type="match status" value="1"/>
</dbReference>
<feature type="domain" description="Pyruvate phosphate dikinase AMP/ATP-binding" evidence="17">
    <location>
        <begin position="65"/>
        <end position="290"/>
    </location>
</feature>
<dbReference type="Gene3D" id="1.10.189.10">
    <property type="entry name" value="Pyruvate Phosphate Dikinase, domain 2"/>
    <property type="match status" value="1"/>
</dbReference>
<reference evidence="19" key="1">
    <citation type="journal article" date="2020" name="mSystems">
        <title>Genome- and Community-Level Interaction Insights into Carbon Utilization and Element Cycling Functions of Hydrothermarchaeota in Hydrothermal Sediment.</title>
        <authorList>
            <person name="Zhou Z."/>
            <person name="Liu Y."/>
            <person name="Xu W."/>
            <person name="Pan J."/>
            <person name="Luo Z.H."/>
            <person name="Li M."/>
        </authorList>
    </citation>
    <scope>NUCLEOTIDE SEQUENCE [LARGE SCALE GENOMIC DNA]</scope>
    <source>
        <strain evidence="19">SpSt-1019</strain>
    </source>
</reference>
<dbReference type="Pfam" id="PF02896">
    <property type="entry name" value="PEP-utilizers_C"/>
    <property type="match status" value="1"/>
</dbReference>
<sequence length="883" mass="97818">MGKWVYLFEEGNASMKDLLGGKGAGLAEMTNIGLPVPPGFTITTEVCNLYLEKGDKVIEELWPMVLEKVKVIEERTGKKFGAQLGLPLLFSVRSGAKFSMPGMMDTVLNIGLNDEIVELFSKESGNPRLAYDSYRRLLQMFGDIVLGMGIHPFENELESIKAQKGIKNDVELSADDLKELVGRYKKIYESEEKVFPQDPFVQLKMAIEAVFKSWNVPRAISYRKINNIPDNLGTAVNVVSMVFGNMGNDSATGVAFTRDPKTGEKGVFGEYLLNAQGEDVVAGIRTPKPISDLKDDMPEVYNELLNICKVLEDHYKDMQDIEFTIEKGKLYMLHVRTGKRTPGAAVKLAMDFLKEGLISEEEAILRVEPSQVDFLLHPRIDVSSKLKSIAKGLGASPGAATGKVVFDADLAAKMGDEDVILVRPETVPDDIHGLAAAKGVLTARGGMTSHAAVVARGMGKPAVVGAESIKIDLNERSFTVNGETIKEFDVITIDGTSGNVFKGVAPLIMPELSEDLQDLLVLADKVAKIQVRANADTPEDARRSYEFGAKGIGLCRTEHMCMAQDRLPAMQEMIVAETIEERKAALEKLLPMQREDFYGIFKEMKGYPVIIRLLDPPLHEFLPKREILKEEIAQHEKSGEKELVEKKKRLLRRAETLKESNPMMGFRGCRLGLVYPEINEMQVRAILEAAAMVIKEGERVFPEIMVPLVGHINEIRLVREKLEEVAKEVISEQGVQIPYLFGTMIELPRAALRADEIAKYAKFFSFGTNDLTQMTFGFSRDDAESKFLPVYLERGILPVNPFQTLDRDGVGELMKIAVERGRCANADLEIGICGEHGGDPDSIAFCYEIGLNYVSCSPLRVPVARLAAARATILAKVRYESDK</sequence>
<evidence type="ECO:0000256" key="14">
    <source>
        <dbReference type="PIRSR" id="PIRSR000853-2"/>
    </source>
</evidence>
<dbReference type="GO" id="GO:0016301">
    <property type="term" value="F:kinase activity"/>
    <property type="evidence" value="ECO:0007669"/>
    <property type="project" value="UniProtKB-UniRule"/>
</dbReference>
<keyword evidence="9 19" id="KW-0418">Kinase</keyword>
<feature type="binding site" evidence="14">
    <location>
        <position position="556"/>
    </location>
    <ligand>
        <name>substrate</name>
    </ligand>
</feature>
<dbReference type="Gene3D" id="3.30.1490.20">
    <property type="entry name" value="ATP-grasp fold, A domain"/>
    <property type="match status" value="1"/>
</dbReference>
<dbReference type="InterPro" id="IPR015813">
    <property type="entry name" value="Pyrv/PenolPyrv_kinase-like_dom"/>
</dbReference>
<dbReference type="Gene3D" id="1.20.80.30">
    <property type="match status" value="1"/>
</dbReference>
<dbReference type="SUPFAM" id="SSF52009">
    <property type="entry name" value="Phosphohistidine domain"/>
    <property type="match status" value="1"/>
</dbReference>
<keyword evidence="7 15" id="KW-0479">Metal-binding</keyword>
<evidence type="ECO:0000256" key="6">
    <source>
        <dbReference type="ARBA" id="ARBA00022679"/>
    </source>
</evidence>
<protein>
    <recommendedName>
        <fullName evidence="5 12">Pyruvate, phosphate dikinase</fullName>
        <ecNumber evidence="4 12">2.7.9.1</ecNumber>
    </recommendedName>
</protein>
<dbReference type="PROSITE" id="PS00370">
    <property type="entry name" value="PEP_ENZYMES_PHOS_SITE"/>
    <property type="match status" value="1"/>
</dbReference>
<name>A0A7C5PE30_9BACT</name>
<feature type="binding site" evidence="14">
    <location>
        <position position="770"/>
    </location>
    <ligand>
        <name>substrate</name>
    </ligand>
</feature>
<evidence type="ECO:0000256" key="9">
    <source>
        <dbReference type="ARBA" id="ARBA00022777"/>
    </source>
</evidence>
<dbReference type="Gene3D" id="3.30.470.20">
    <property type="entry name" value="ATP-grasp fold, B domain"/>
    <property type="match status" value="1"/>
</dbReference>
<comment type="cofactor">
    <cofactor evidence="1 12 15">
        <name>Mg(2+)</name>
        <dbReference type="ChEBI" id="CHEBI:18420"/>
    </cofactor>
</comment>
<evidence type="ECO:0000256" key="2">
    <source>
        <dbReference type="ARBA" id="ARBA00003144"/>
    </source>
</evidence>
<feature type="domain" description="Pyruvate phosphate dikinase AMP/ATP-binding" evidence="17">
    <location>
        <begin position="17"/>
        <end position="60"/>
    </location>
</feature>
<keyword evidence="11 15" id="KW-0460">Magnesium</keyword>
<evidence type="ECO:0000313" key="19">
    <source>
        <dbReference type="EMBL" id="HHI65570.1"/>
    </source>
</evidence>
<dbReference type="GO" id="GO:0046872">
    <property type="term" value="F:metal ion binding"/>
    <property type="evidence" value="ECO:0007669"/>
    <property type="project" value="UniProtKB-UniRule"/>
</dbReference>
<dbReference type="EC" id="2.7.9.1" evidence="4 12"/>
<keyword evidence="8" id="KW-0547">Nucleotide-binding</keyword>
<evidence type="ECO:0000259" key="17">
    <source>
        <dbReference type="Pfam" id="PF01326"/>
    </source>
</evidence>
<gene>
    <name evidence="19" type="ORF">ENL70_03350</name>
</gene>
<dbReference type="InterPro" id="IPR018274">
    <property type="entry name" value="PEP_util_AS"/>
</dbReference>